<accession>A0A6P3YHC4</accession>
<dbReference type="Pfam" id="PF23861">
    <property type="entry name" value="Ribophorin_II_2nd"/>
    <property type="match status" value="1"/>
</dbReference>
<evidence type="ECO:0000259" key="14">
    <source>
        <dbReference type="Pfam" id="PF23860"/>
    </source>
</evidence>
<feature type="domain" description="Ribophorin II second" evidence="15">
    <location>
        <begin position="398"/>
        <end position="495"/>
    </location>
</feature>
<dbReference type="PANTHER" id="PTHR12640">
    <property type="entry name" value="RIBOPHORIN II"/>
    <property type="match status" value="1"/>
</dbReference>
<keyword evidence="17" id="KW-1185">Reference proteome</keyword>
<keyword evidence="7" id="KW-0732">Signal</keyword>
<dbReference type="KEGG" id="dqu:106752189"/>
<evidence type="ECO:0000256" key="7">
    <source>
        <dbReference type="ARBA" id="ARBA00022729"/>
    </source>
</evidence>
<dbReference type="RefSeq" id="XP_014489202.1">
    <property type="nucleotide sequence ID" value="XM_014633716.1"/>
</dbReference>
<feature type="transmembrane region" description="Helical" evidence="12">
    <location>
        <begin position="683"/>
        <end position="703"/>
    </location>
</feature>
<dbReference type="Pfam" id="PF23860">
    <property type="entry name" value="Ribophorin_II_3rd"/>
    <property type="match status" value="1"/>
</dbReference>
<evidence type="ECO:0000256" key="10">
    <source>
        <dbReference type="ARBA" id="ARBA00023136"/>
    </source>
</evidence>
<comment type="subcellular location">
    <subcellularLocation>
        <location evidence="2 12">Endoplasmic reticulum membrane</location>
        <topology evidence="2 12">Multi-pass membrane protein</topology>
    </subcellularLocation>
</comment>
<keyword evidence="6 12" id="KW-0812">Transmembrane</keyword>
<gene>
    <name evidence="18" type="primary">LOC106752189</name>
</gene>
<dbReference type="UniPathway" id="UPA00378"/>
<dbReference type="InterPro" id="IPR055375">
    <property type="entry name" value="Ribophorin_II_2nd"/>
</dbReference>
<feature type="domain" description="Ribophorin II N-terminal" evidence="13">
    <location>
        <begin position="151"/>
        <end position="390"/>
    </location>
</feature>
<evidence type="ECO:0000256" key="8">
    <source>
        <dbReference type="ARBA" id="ARBA00022824"/>
    </source>
</evidence>
<evidence type="ECO:0000259" key="16">
    <source>
        <dbReference type="Pfam" id="PF25147"/>
    </source>
</evidence>
<dbReference type="OrthoDB" id="432292at2759"/>
<evidence type="ECO:0000256" key="2">
    <source>
        <dbReference type="ARBA" id="ARBA00004477"/>
    </source>
</evidence>
<dbReference type="InterPro" id="IPR056790">
    <property type="entry name" value="Ribophorin_II_C"/>
</dbReference>
<dbReference type="Pfam" id="PF05817">
    <property type="entry name" value="Ribophorin_II"/>
    <property type="match status" value="1"/>
</dbReference>
<reference evidence="18" key="1">
    <citation type="submission" date="2025-08" db="UniProtKB">
        <authorList>
            <consortium name="RefSeq"/>
        </authorList>
    </citation>
    <scope>IDENTIFICATION</scope>
</reference>
<comment type="function">
    <text evidence="1 12">Subunit of the oligosaccharyl transferase (OST) complex that catalyzes the initial transfer of a defined glycan (Glc(3)Man(9)GlcNAc(2) in eukaryotes) from the lipid carrier dolichol-pyrophosphate to an asparagine residue within an Asn-X-Ser/Thr consensus motif in nascent polypeptide chains, the first step in protein N-glycosylation. N-glycosylation occurs cotranslationally and the complex associates with the Sec61 complex at the channel-forming translocon complex that mediates protein translocation across the endoplasmic reticulum (ER). All subunits are required for a maximal enzyme activity.</text>
</comment>
<evidence type="ECO:0000256" key="11">
    <source>
        <dbReference type="ARBA" id="ARBA00046750"/>
    </source>
</evidence>
<evidence type="ECO:0000256" key="6">
    <source>
        <dbReference type="ARBA" id="ARBA00022692"/>
    </source>
</evidence>
<organism evidence="17 18">
    <name type="scientific">Dinoponera quadriceps</name>
    <name type="common">South American ant</name>
    <dbReference type="NCBI Taxonomy" id="609295"/>
    <lineage>
        <taxon>Eukaryota</taxon>
        <taxon>Metazoa</taxon>
        <taxon>Ecdysozoa</taxon>
        <taxon>Arthropoda</taxon>
        <taxon>Hexapoda</taxon>
        <taxon>Insecta</taxon>
        <taxon>Pterygota</taxon>
        <taxon>Neoptera</taxon>
        <taxon>Endopterygota</taxon>
        <taxon>Hymenoptera</taxon>
        <taxon>Apocrita</taxon>
        <taxon>Aculeata</taxon>
        <taxon>Formicoidea</taxon>
        <taxon>Formicidae</taxon>
        <taxon>Ponerinae</taxon>
        <taxon>Ponerini</taxon>
        <taxon>Dinoponera</taxon>
    </lineage>
</organism>
<keyword evidence="9 12" id="KW-1133">Transmembrane helix</keyword>
<evidence type="ECO:0000256" key="4">
    <source>
        <dbReference type="ARBA" id="ARBA00009038"/>
    </source>
</evidence>
<feature type="domain" description="Ribophorin II third" evidence="14">
    <location>
        <begin position="504"/>
        <end position="639"/>
    </location>
</feature>
<comment type="similarity">
    <text evidence="4 12">Belongs to the SWP1 family.</text>
</comment>
<feature type="transmembrane region" description="Helical" evidence="12">
    <location>
        <begin position="715"/>
        <end position="738"/>
    </location>
</feature>
<comment type="pathway">
    <text evidence="3 12">Protein modification; protein glycosylation.</text>
</comment>
<dbReference type="GO" id="GO:0008250">
    <property type="term" value="C:oligosaccharyltransferase complex"/>
    <property type="evidence" value="ECO:0007669"/>
    <property type="project" value="UniProtKB-UniRule"/>
</dbReference>
<dbReference type="InterPro" id="IPR055373">
    <property type="entry name" value="Ribophorin_II_N"/>
</dbReference>
<dbReference type="GeneID" id="106752189"/>
<evidence type="ECO:0000256" key="1">
    <source>
        <dbReference type="ARBA" id="ARBA00002791"/>
    </source>
</evidence>
<evidence type="ECO:0000259" key="13">
    <source>
        <dbReference type="Pfam" id="PF05817"/>
    </source>
</evidence>
<comment type="subunit">
    <text evidence="11">Component of the oligosaccharyltransferase (OST) complex. OST exists in two different complex forms which contain common core subunits RPN1, RPN2, OST48, OST4, DAD1 and TMEM258, either STT3A or STT3B as catalytic subunits, and form-specific accessory subunits. STT3A complex assembly occurs through the formation of 3 subcomplexes. Subcomplex 1 contains RPN1 and TMEM258, subcomplex 2 contains the STT3A-specific subunits STT3A, DC2/OSTC, and KCP2 as well as the core subunit OST4, and subcomplex 3 contains RPN2, DAD1, and OST48. The STT3A complex can form stable complexes with the Sec61 complex or with both the Sec61 and TRAP complexes. Interacts with DDI2. Interacts with TMEM35A/NACHO.</text>
</comment>
<evidence type="ECO:0000256" key="3">
    <source>
        <dbReference type="ARBA" id="ARBA00004922"/>
    </source>
</evidence>
<evidence type="ECO:0000256" key="9">
    <source>
        <dbReference type="ARBA" id="ARBA00022989"/>
    </source>
</evidence>
<proteinExistence type="inferred from homology"/>
<keyword evidence="10 12" id="KW-0472">Membrane</keyword>
<evidence type="ECO:0000259" key="15">
    <source>
        <dbReference type="Pfam" id="PF23861"/>
    </source>
</evidence>
<dbReference type="GO" id="GO:0006487">
    <property type="term" value="P:protein N-linked glycosylation"/>
    <property type="evidence" value="ECO:0007669"/>
    <property type="project" value="UniProtKB-UniRule"/>
</dbReference>
<dbReference type="InterPro" id="IPR055374">
    <property type="entry name" value="Ribophorin_II_3rd"/>
</dbReference>
<sequence>MIDDCESSSCGICLYRMNEYSLGLVTFPQCISEKCTFGAPSTSNVGCVFCGIFKSGNARPIRASRRCRRVLPLSWSHGTSGPAESSLSSIFPDTRNEEGKAILSGGSTWRPDREASRGSTMVILTVLPLVLVALGVYSTHAEVSSSTNSYLSVADKARLKSILEPGFQSQDVPTVYYAVSGYKLLGEAIPKTDAICKYLIKSNEENITPETAFYLASTWKTIASCPDFPTGALTKVLTSIVQKDTSTLPDLYYAVSGLTALSQKVPAARVEKLVKLIQAALRKDDSLWNLGYTFHIAADIGAPAAFAFDRIEDAVVQADEVDGQYLQFEGGLSITSFLVNGILKLSTSLNKKLPLNFQQIVKFSNYILSRRSVQTSKGVTNLLSALTTLAVESPEKPVCITLADGGNSVSNQQPLVTVKVCDILGQALPTVPKVVANSATKVGYDVVVLNKENLQQLPTDKTLFTMNLMNVKPDRGFYKISITAASVTNTITVKVLSETILDYLEIGTGDADQTTQPKLTRINTVSPSGKLEHKVEADSQQKLVMRFLLRDSANKKPMRVHQAFVRLTSVAESSNNKQRGHEIFFVAEPDANHVYKFDMPVGTAAVNFGHQSGDYDVELIIGDAVISNPFRFNIGTVTLKFPEVTAMEGTDKNTSYKQKPNVYTTKPEIKHMFREPERRPPAFVSNLFTGLCLSPVLLLLILWARLGVNISNFPLSLSAIAFHLGLGGIFVLFGIFWLKLNMFVTLRYLIGLGVVTFLAGNKMLSHIAHRHTSQR</sequence>
<dbReference type="Proteomes" id="UP000515204">
    <property type="component" value="Unplaced"/>
</dbReference>
<dbReference type="Pfam" id="PF25147">
    <property type="entry name" value="Ribophorin_II_C"/>
    <property type="match status" value="1"/>
</dbReference>
<evidence type="ECO:0000256" key="5">
    <source>
        <dbReference type="ARBA" id="ARBA00017612"/>
    </source>
</evidence>
<protein>
    <recommendedName>
        <fullName evidence="5 12">Dolichyl-diphosphooligosaccharide--protein glycosyltransferase subunit 2</fullName>
    </recommendedName>
    <alternativeName>
        <fullName evidence="12">Ribophorin-2</fullName>
    </alternativeName>
</protein>
<name>A0A6P3YHC4_DINQU</name>
<keyword evidence="8 12" id="KW-0256">Endoplasmic reticulum</keyword>
<evidence type="ECO:0000256" key="12">
    <source>
        <dbReference type="RuleBase" id="RU366029"/>
    </source>
</evidence>
<feature type="transmembrane region" description="Helical" evidence="12">
    <location>
        <begin position="744"/>
        <end position="764"/>
    </location>
</feature>
<evidence type="ECO:0000313" key="18">
    <source>
        <dbReference type="RefSeq" id="XP_014489202.1"/>
    </source>
</evidence>
<dbReference type="CTD" id="37029"/>
<dbReference type="PANTHER" id="PTHR12640:SF0">
    <property type="entry name" value="DOLICHYL-DIPHOSPHOOLIGOSACCHARIDE--PROTEIN GLYCOSYLTRANSFERASE SUBUNIT 2"/>
    <property type="match status" value="1"/>
</dbReference>
<dbReference type="InterPro" id="IPR008814">
    <property type="entry name" value="Swp1"/>
</dbReference>
<dbReference type="AlphaFoldDB" id="A0A6P3YHC4"/>
<evidence type="ECO:0000313" key="17">
    <source>
        <dbReference type="Proteomes" id="UP000515204"/>
    </source>
</evidence>
<feature type="domain" description="Ribophorin II C-terminal" evidence="16">
    <location>
        <begin position="673"/>
        <end position="770"/>
    </location>
</feature>